<reference evidence="2 3" key="1">
    <citation type="submission" date="2023-03" db="EMBL/GenBank/DDBJ databases">
        <title>High recombination rates correlate with genetic variation in Cardiocondyla obscurior ants.</title>
        <authorList>
            <person name="Errbii M."/>
        </authorList>
    </citation>
    <scope>NUCLEOTIDE SEQUENCE [LARGE SCALE GENOMIC DNA]</scope>
    <source>
        <strain evidence="2">Alpha-2009</strain>
        <tissue evidence="2">Whole body</tissue>
    </source>
</reference>
<protein>
    <submittedName>
        <fullName evidence="2">Uncharacterized protein</fullName>
    </submittedName>
</protein>
<feature type="region of interest" description="Disordered" evidence="1">
    <location>
        <begin position="1"/>
        <end position="43"/>
    </location>
</feature>
<evidence type="ECO:0000313" key="3">
    <source>
        <dbReference type="Proteomes" id="UP001430953"/>
    </source>
</evidence>
<name>A0AAW2EQA4_9HYME</name>
<keyword evidence="3" id="KW-1185">Reference proteome</keyword>
<dbReference type="AlphaFoldDB" id="A0AAW2EQA4"/>
<organism evidence="2 3">
    <name type="scientific">Cardiocondyla obscurior</name>
    <dbReference type="NCBI Taxonomy" id="286306"/>
    <lineage>
        <taxon>Eukaryota</taxon>
        <taxon>Metazoa</taxon>
        <taxon>Ecdysozoa</taxon>
        <taxon>Arthropoda</taxon>
        <taxon>Hexapoda</taxon>
        <taxon>Insecta</taxon>
        <taxon>Pterygota</taxon>
        <taxon>Neoptera</taxon>
        <taxon>Endopterygota</taxon>
        <taxon>Hymenoptera</taxon>
        <taxon>Apocrita</taxon>
        <taxon>Aculeata</taxon>
        <taxon>Formicoidea</taxon>
        <taxon>Formicidae</taxon>
        <taxon>Myrmicinae</taxon>
        <taxon>Cardiocondyla</taxon>
    </lineage>
</organism>
<proteinExistence type="predicted"/>
<comment type="caution">
    <text evidence="2">The sequence shown here is derived from an EMBL/GenBank/DDBJ whole genome shotgun (WGS) entry which is preliminary data.</text>
</comment>
<gene>
    <name evidence="2" type="ORF">PUN28_017357</name>
</gene>
<feature type="compositionally biased region" description="Basic and acidic residues" evidence="1">
    <location>
        <begin position="1"/>
        <end position="17"/>
    </location>
</feature>
<evidence type="ECO:0000256" key="1">
    <source>
        <dbReference type="SAM" id="MobiDB-lite"/>
    </source>
</evidence>
<sequence length="84" mass="9843">MERDGTVTTRRGRDEAQKRKKIKRNKKIKIKKKGRKERGRKRASFCTSFYSPASAIAKELLKLQVRRSAARKLKRCHSDASRRV</sequence>
<dbReference type="Proteomes" id="UP001430953">
    <property type="component" value="Unassembled WGS sequence"/>
</dbReference>
<evidence type="ECO:0000313" key="2">
    <source>
        <dbReference type="EMBL" id="KAL0104561.1"/>
    </source>
</evidence>
<feature type="compositionally biased region" description="Basic residues" evidence="1">
    <location>
        <begin position="18"/>
        <end position="43"/>
    </location>
</feature>
<dbReference type="EMBL" id="JADYXP020000020">
    <property type="protein sequence ID" value="KAL0104561.1"/>
    <property type="molecule type" value="Genomic_DNA"/>
</dbReference>
<accession>A0AAW2EQA4</accession>